<evidence type="ECO:0000313" key="1">
    <source>
        <dbReference type="EMBL" id="PPU65006.1"/>
    </source>
</evidence>
<organism evidence="1 2">
    <name type="scientific">Xanthomonas codiaei</name>
    <dbReference type="NCBI Taxonomy" id="56463"/>
    <lineage>
        <taxon>Bacteria</taxon>
        <taxon>Pseudomonadati</taxon>
        <taxon>Pseudomonadota</taxon>
        <taxon>Gammaproteobacteria</taxon>
        <taxon>Lysobacterales</taxon>
        <taxon>Lysobacteraceae</taxon>
        <taxon>Xanthomonas</taxon>
    </lineage>
</organism>
<protein>
    <recommendedName>
        <fullName evidence="3">HTH iclR-type domain-containing protein</fullName>
    </recommendedName>
</protein>
<proteinExistence type="predicted"/>
<accession>A0A2S7CTS6</accession>
<evidence type="ECO:0008006" key="3">
    <source>
        <dbReference type="Google" id="ProtNLM"/>
    </source>
</evidence>
<dbReference type="Gene3D" id="1.10.10.10">
    <property type="entry name" value="Winged helix-like DNA-binding domain superfamily/Winged helix DNA-binding domain"/>
    <property type="match status" value="1"/>
</dbReference>
<comment type="caution">
    <text evidence="1">The sequence shown here is derived from an EMBL/GenBank/DDBJ whole genome shotgun (WGS) entry which is preliminary data.</text>
</comment>
<sequence>MRRRATSGPCLSADPQLTTQLLHALADAPEGVSLSKLCKQLGVRMSVLLRTLAWLGTANLDGASGPGWVRVEERGERQCAVITSAGLVEHAQRGTAQLPQGG</sequence>
<dbReference type="InterPro" id="IPR036390">
    <property type="entry name" value="WH_DNA-bd_sf"/>
</dbReference>
<gene>
    <name evidence="1" type="ORF">XcodCFBP4690_07400</name>
</gene>
<dbReference type="AlphaFoldDB" id="A0A2S7CTS6"/>
<dbReference type="EMBL" id="MDEC01000007">
    <property type="protein sequence ID" value="PPU65006.1"/>
    <property type="molecule type" value="Genomic_DNA"/>
</dbReference>
<dbReference type="OrthoDB" id="6026284at2"/>
<dbReference type="InterPro" id="IPR036388">
    <property type="entry name" value="WH-like_DNA-bd_sf"/>
</dbReference>
<name>A0A2S7CTS6_9XANT</name>
<reference evidence="1 2" key="1">
    <citation type="submission" date="2016-08" db="EMBL/GenBank/DDBJ databases">
        <authorList>
            <person name="Seilhamer J.J."/>
        </authorList>
    </citation>
    <scope>NUCLEOTIDE SEQUENCE [LARGE SCALE GENOMIC DNA]</scope>
    <source>
        <strain evidence="1 2">CFBP4690</strain>
    </source>
</reference>
<dbReference type="Proteomes" id="UP000237872">
    <property type="component" value="Unassembled WGS sequence"/>
</dbReference>
<dbReference type="SUPFAM" id="SSF46785">
    <property type="entry name" value="Winged helix' DNA-binding domain"/>
    <property type="match status" value="1"/>
</dbReference>
<evidence type="ECO:0000313" key="2">
    <source>
        <dbReference type="Proteomes" id="UP000237872"/>
    </source>
</evidence>